<comment type="cofactor">
    <cofactor evidence="1">
        <name>Zn(2+)</name>
        <dbReference type="ChEBI" id="CHEBI:29105"/>
    </cofactor>
</comment>
<dbReference type="InterPro" id="IPR002933">
    <property type="entry name" value="Peptidase_M20"/>
</dbReference>
<evidence type="ECO:0000256" key="3">
    <source>
        <dbReference type="ARBA" id="ARBA00022801"/>
    </source>
</evidence>
<dbReference type="Gene3D" id="3.30.70.360">
    <property type="match status" value="1"/>
</dbReference>
<reference evidence="6 7" key="1">
    <citation type="journal article" date="2016" name="Nat. Biotechnol.">
        <title>Measurement of bacterial replication rates in microbial communities.</title>
        <authorList>
            <person name="Brown C.T."/>
            <person name="Olm M.R."/>
            <person name="Thomas B.C."/>
            <person name="Banfield J.F."/>
        </authorList>
    </citation>
    <scope>NUCLEOTIDE SEQUENCE [LARGE SCALE GENOMIC DNA]</scope>
    <source>
        <strain evidence="6">46_33</strain>
    </source>
</reference>
<evidence type="ECO:0000313" key="7">
    <source>
        <dbReference type="Proteomes" id="UP000186777"/>
    </source>
</evidence>
<dbReference type="AlphaFoldDB" id="A0A1Q6R9U5"/>
<organism evidence="6 7">
    <name type="scientific">Phascolarctobacterium succinatutens</name>
    <dbReference type="NCBI Taxonomy" id="626940"/>
    <lineage>
        <taxon>Bacteria</taxon>
        <taxon>Bacillati</taxon>
        <taxon>Bacillota</taxon>
        <taxon>Negativicutes</taxon>
        <taxon>Acidaminococcales</taxon>
        <taxon>Acidaminococcaceae</taxon>
        <taxon>Phascolarctobacterium</taxon>
    </lineage>
</organism>
<dbReference type="PANTHER" id="PTHR43808:SF9">
    <property type="entry name" value="BLL0789 PROTEIN"/>
    <property type="match status" value="1"/>
</dbReference>
<evidence type="ECO:0000256" key="2">
    <source>
        <dbReference type="ARBA" id="ARBA00022723"/>
    </source>
</evidence>
<accession>A0A1Q6R9U5</accession>
<dbReference type="Proteomes" id="UP000186777">
    <property type="component" value="Unassembled WGS sequence"/>
</dbReference>
<dbReference type="Gene3D" id="3.40.630.10">
    <property type="entry name" value="Zn peptidases"/>
    <property type="match status" value="1"/>
</dbReference>
<evidence type="ECO:0000256" key="1">
    <source>
        <dbReference type="ARBA" id="ARBA00001947"/>
    </source>
</evidence>
<evidence type="ECO:0000259" key="5">
    <source>
        <dbReference type="Pfam" id="PF07687"/>
    </source>
</evidence>
<dbReference type="PROSITE" id="PS00758">
    <property type="entry name" value="ARGE_DAPE_CPG2_1"/>
    <property type="match status" value="1"/>
</dbReference>
<dbReference type="SUPFAM" id="SSF53187">
    <property type="entry name" value="Zn-dependent exopeptidases"/>
    <property type="match status" value="1"/>
</dbReference>
<dbReference type="InterPro" id="IPR050072">
    <property type="entry name" value="Peptidase_M20A"/>
</dbReference>
<dbReference type="InterPro" id="IPR011650">
    <property type="entry name" value="Peptidase_M20_dimer"/>
</dbReference>
<sequence>MREAVKKYIAEHYEDYVKDLETLTNIDSGNGDREGTEAANKFVAEKMTAIGAATEFRYNDRACHLISRLKGTGKYTILLVAHVDTVFKKGEAARRPFRVDENNFAWGPGVGDDKATVVEVIYGLEALKAAGFDNFKEIIYYTNGEEEGGSKTAEDIVAELSQQSDFAIIMDVARPNWGIVTQRKGNAKYRVEVTGKGGHHGNASQSCANAIHQLAYTITELQKLASPMPGNPEDYTAAALKARGIVDAGQFIPQNTVNVGVIGSTNDKISVIPGDAFCEVNIRCFTIEEQQRIDAEVKALADKVVIPGTSIKITGGIVTGPMQKTAQAQKMVDVYKRIVKEEYGAEVNEWVAGGLTDGNRTAKFVPTLDALGVENYDEHTDHESVDLNTAVPRTTAFALTLAELAETF</sequence>
<proteinExistence type="predicted"/>
<dbReference type="Pfam" id="PF01546">
    <property type="entry name" value="Peptidase_M20"/>
    <property type="match status" value="1"/>
</dbReference>
<dbReference type="Pfam" id="PF07687">
    <property type="entry name" value="M20_dimer"/>
    <property type="match status" value="1"/>
</dbReference>
<dbReference type="GO" id="GO:0016787">
    <property type="term" value="F:hydrolase activity"/>
    <property type="evidence" value="ECO:0007669"/>
    <property type="project" value="UniProtKB-KW"/>
</dbReference>
<dbReference type="SUPFAM" id="SSF55031">
    <property type="entry name" value="Bacterial exopeptidase dimerisation domain"/>
    <property type="match status" value="1"/>
</dbReference>
<dbReference type="InterPro" id="IPR036264">
    <property type="entry name" value="Bact_exopeptidase_dim_dom"/>
</dbReference>
<keyword evidence="4" id="KW-0862">Zinc</keyword>
<gene>
    <name evidence="6" type="ORF">BHW43_02010</name>
</gene>
<dbReference type="RefSeq" id="WP_303679295.1">
    <property type="nucleotide sequence ID" value="NZ_MNTG01000002.1"/>
</dbReference>
<dbReference type="InterPro" id="IPR001261">
    <property type="entry name" value="ArgE/DapE_CS"/>
</dbReference>
<dbReference type="STRING" id="626940.BHW43_02010"/>
<dbReference type="EMBL" id="MNTG01000002">
    <property type="protein sequence ID" value="OLA39125.1"/>
    <property type="molecule type" value="Genomic_DNA"/>
</dbReference>
<protein>
    <recommendedName>
        <fullName evidence="5">Peptidase M20 dimerisation domain-containing protein</fullName>
    </recommendedName>
</protein>
<keyword evidence="2" id="KW-0479">Metal-binding</keyword>
<dbReference type="GO" id="GO:0046872">
    <property type="term" value="F:metal ion binding"/>
    <property type="evidence" value="ECO:0007669"/>
    <property type="project" value="UniProtKB-KW"/>
</dbReference>
<name>A0A1Q6R9U5_9FIRM</name>
<keyword evidence="3" id="KW-0378">Hydrolase</keyword>
<evidence type="ECO:0000256" key="4">
    <source>
        <dbReference type="ARBA" id="ARBA00022833"/>
    </source>
</evidence>
<feature type="domain" description="Peptidase M20 dimerisation" evidence="5">
    <location>
        <begin position="182"/>
        <end position="304"/>
    </location>
</feature>
<comment type="caution">
    <text evidence="6">The sequence shown here is derived from an EMBL/GenBank/DDBJ whole genome shotgun (WGS) entry which is preliminary data.</text>
</comment>
<evidence type="ECO:0000313" key="6">
    <source>
        <dbReference type="EMBL" id="OLA39125.1"/>
    </source>
</evidence>
<dbReference type="PANTHER" id="PTHR43808">
    <property type="entry name" value="ACETYLORNITHINE DEACETYLASE"/>
    <property type="match status" value="1"/>
</dbReference>